<evidence type="ECO:0000256" key="1">
    <source>
        <dbReference type="ARBA" id="ARBA00004906"/>
    </source>
</evidence>
<feature type="domain" description="SKP1 component POZ" evidence="3">
    <location>
        <begin position="4"/>
        <end position="34"/>
    </location>
</feature>
<evidence type="ECO:0000313" key="5">
    <source>
        <dbReference type="Proteomes" id="UP001346149"/>
    </source>
</evidence>
<feature type="region of interest" description="Disordered" evidence="2">
    <location>
        <begin position="38"/>
        <end position="67"/>
    </location>
</feature>
<organism evidence="4 5">
    <name type="scientific">Trapa natans</name>
    <name type="common">Water chestnut</name>
    <dbReference type="NCBI Taxonomy" id="22666"/>
    <lineage>
        <taxon>Eukaryota</taxon>
        <taxon>Viridiplantae</taxon>
        <taxon>Streptophyta</taxon>
        <taxon>Embryophyta</taxon>
        <taxon>Tracheophyta</taxon>
        <taxon>Spermatophyta</taxon>
        <taxon>Magnoliopsida</taxon>
        <taxon>eudicotyledons</taxon>
        <taxon>Gunneridae</taxon>
        <taxon>Pentapetalae</taxon>
        <taxon>rosids</taxon>
        <taxon>malvids</taxon>
        <taxon>Myrtales</taxon>
        <taxon>Lythraceae</taxon>
        <taxon>Trapa</taxon>
    </lineage>
</organism>
<evidence type="ECO:0000259" key="3">
    <source>
        <dbReference type="Pfam" id="PF03931"/>
    </source>
</evidence>
<dbReference type="InterPro" id="IPR016073">
    <property type="entry name" value="Skp1_comp_POZ"/>
</dbReference>
<proteinExistence type="predicted"/>
<gene>
    <name evidence="4" type="ORF">SAY86_016076</name>
</gene>
<dbReference type="EMBL" id="JAXQNO010000016">
    <property type="protein sequence ID" value="KAK4781974.1"/>
    <property type="molecule type" value="Genomic_DNA"/>
</dbReference>
<dbReference type="Pfam" id="PF03931">
    <property type="entry name" value="Skp1_POZ"/>
    <property type="match status" value="1"/>
</dbReference>
<comment type="pathway">
    <text evidence="1">Protein modification; protein ubiquitination.</text>
</comment>
<keyword evidence="5" id="KW-1185">Reference proteome</keyword>
<name>A0AAN7LCD4_TRANT</name>
<evidence type="ECO:0000256" key="2">
    <source>
        <dbReference type="SAM" id="MobiDB-lite"/>
    </source>
</evidence>
<feature type="compositionally biased region" description="Polar residues" evidence="2">
    <location>
        <begin position="55"/>
        <end position="67"/>
    </location>
</feature>
<dbReference type="AlphaFoldDB" id="A0AAN7LCD4"/>
<sequence length="67" mass="7369">MGVNFEVDEIVAMKSGMINDIIEHCCMDGDIPLPFEGTVHQHPHARSASRIENPFGTNTSQTRSDIA</sequence>
<evidence type="ECO:0000313" key="4">
    <source>
        <dbReference type="EMBL" id="KAK4781974.1"/>
    </source>
</evidence>
<dbReference type="GO" id="GO:0006511">
    <property type="term" value="P:ubiquitin-dependent protein catabolic process"/>
    <property type="evidence" value="ECO:0007669"/>
    <property type="project" value="InterPro"/>
</dbReference>
<dbReference type="Proteomes" id="UP001346149">
    <property type="component" value="Unassembled WGS sequence"/>
</dbReference>
<comment type="caution">
    <text evidence="4">The sequence shown here is derived from an EMBL/GenBank/DDBJ whole genome shotgun (WGS) entry which is preliminary data.</text>
</comment>
<accession>A0AAN7LCD4</accession>
<reference evidence="4 5" key="1">
    <citation type="journal article" date="2023" name="Hortic Res">
        <title>Pangenome of water caltrop reveals structural variations and asymmetric subgenome divergence after allopolyploidization.</title>
        <authorList>
            <person name="Zhang X."/>
            <person name="Chen Y."/>
            <person name="Wang L."/>
            <person name="Yuan Y."/>
            <person name="Fang M."/>
            <person name="Shi L."/>
            <person name="Lu R."/>
            <person name="Comes H.P."/>
            <person name="Ma Y."/>
            <person name="Chen Y."/>
            <person name="Huang G."/>
            <person name="Zhou Y."/>
            <person name="Zheng Z."/>
            <person name="Qiu Y."/>
        </authorList>
    </citation>
    <scope>NUCLEOTIDE SEQUENCE [LARGE SCALE GENOMIC DNA]</scope>
    <source>
        <strain evidence="4">F231</strain>
    </source>
</reference>
<dbReference type="InterPro" id="IPR011333">
    <property type="entry name" value="SKP1/BTB/POZ_sf"/>
</dbReference>
<dbReference type="Gene3D" id="3.30.710.10">
    <property type="entry name" value="Potassium Channel Kv1.1, Chain A"/>
    <property type="match status" value="1"/>
</dbReference>
<protein>
    <recommendedName>
        <fullName evidence="3">SKP1 component POZ domain-containing protein</fullName>
    </recommendedName>
</protein>